<proteinExistence type="predicted"/>
<feature type="non-terminal residue" evidence="2">
    <location>
        <position position="601"/>
    </location>
</feature>
<evidence type="ECO:0000313" key="2">
    <source>
        <dbReference type="EMBL" id="CAK8991695.1"/>
    </source>
</evidence>
<keyword evidence="1" id="KW-0175">Coiled coil</keyword>
<keyword evidence="3" id="KW-1185">Reference proteome</keyword>
<sequence>MAPPRQSPIGLQPSKAELQRFCRQRDELFDRYGLRMGAEGRWSLPALERPRRGEAVEPWIGAIIRLSEAVLRADLEKADDVLNLHSKFGLGLLPEWKAFFEILKRELLPQRLTALASLRQTGIPEATEVLGLLLRELWARITGGNSKLCDLETAQLQRLLDLMQKAIADWDRVKNPNQIEWCGHFCGPIWSLRQSRGEGPPDPVDYDMAMEDLRLLRDKAQCILTTRELTVDQEGMRQDTNGLKDVTLSLKEEVKELQHDKLQMKKELERLNSEKVTEMDDKLKKMEHEYSAARELHEKLQNELLRVKDESRQLQNEQLKMNEELQQVKSENDKLTCQVKEMEENMKEMKHESSAWKELREKLESELLMMKDVLMELQIEKMKTNEELQEVKVENENIKCQVAHVEATQRVQVEVHLKSLESELLNMKGELQEFRKKNEASSMKTESEKLELQRELLNIKKDFMSMKYDPLTSNDNLKMKKDLAELMLHQLLHVSSCAKTEFSDVCSEASWVKIDEETSMLLSASSGFSVDTSGPHCFTLDTMFKTPTGSFLSALQLLKDTQILAADGSTVLVVASPPEQHAARGTVVLEANEAKLKVTTD</sequence>
<protein>
    <submittedName>
        <fullName evidence="2">Uncharacterized protein</fullName>
    </submittedName>
</protein>
<gene>
    <name evidence="2" type="ORF">CCMP2556_LOCUS2560</name>
</gene>
<dbReference type="EMBL" id="CAXAMN010000988">
    <property type="protein sequence ID" value="CAK8991695.1"/>
    <property type="molecule type" value="Genomic_DNA"/>
</dbReference>
<evidence type="ECO:0000256" key="1">
    <source>
        <dbReference type="SAM" id="Coils"/>
    </source>
</evidence>
<organism evidence="2 3">
    <name type="scientific">Durusdinium trenchii</name>
    <dbReference type="NCBI Taxonomy" id="1381693"/>
    <lineage>
        <taxon>Eukaryota</taxon>
        <taxon>Sar</taxon>
        <taxon>Alveolata</taxon>
        <taxon>Dinophyceae</taxon>
        <taxon>Suessiales</taxon>
        <taxon>Symbiodiniaceae</taxon>
        <taxon>Durusdinium</taxon>
    </lineage>
</organism>
<reference evidence="2 3" key="1">
    <citation type="submission" date="2024-02" db="EMBL/GenBank/DDBJ databases">
        <authorList>
            <person name="Chen Y."/>
            <person name="Shah S."/>
            <person name="Dougan E. K."/>
            <person name="Thang M."/>
            <person name="Chan C."/>
        </authorList>
    </citation>
    <scope>NUCLEOTIDE SEQUENCE [LARGE SCALE GENOMIC DNA]</scope>
</reference>
<evidence type="ECO:0000313" key="3">
    <source>
        <dbReference type="Proteomes" id="UP001642484"/>
    </source>
</evidence>
<dbReference type="Proteomes" id="UP001642484">
    <property type="component" value="Unassembled WGS sequence"/>
</dbReference>
<name>A0ABP0HNH7_9DINO</name>
<feature type="coiled-coil region" evidence="1">
    <location>
        <begin position="247"/>
        <end position="437"/>
    </location>
</feature>
<comment type="caution">
    <text evidence="2">The sequence shown here is derived from an EMBL/GenBank/DDBJ whole genome shotgun (WGS) entry which is preliminary data.</text>
</comment>
<accession>A0ABP0HNH7</accession>